<proteinExistence type="predicted"/>
<dbReference type="RefSeq" id="WP_112769961.1">
    <property type="nucleotide sequence ID" value="NZ_CP063191.1"/>
</dbReference>
<dbReference type="Proteomes" id="UP000251047">
    <property type="component" value="Unassembled WGS sequence"/>
</dbReference>
<reference evidence="2 3" key="1">
    <citation type="journal article" date="2018" name="Syst. Appl. Microbiol.">
        <title>Corynebacterium heidelbergense sp. nov., isolated from the preen glands of Egyptian geese (Alopochen aegyptiacus).</title>
        <authorList>
            <person name="Braun M.S."/>
            <person name="Wang E."/>
            <person name="Zimmermann S."/>
            <person name="Wink M."/>
        </authorList>
    </citation>
    <scope>NUCLEOTIDE SEQUENCE [LARGE SCALE GENOMIC DNA]</scope>
    <source>
        <strain evidence="2 3">DSM 104638</strain>
    </source>
</reference>
<accession>A0A364VA52</accession>
<dbReference type="EMBL" id="PHQP01000065">
    <property type="protein sequence ID" value="RAV33532.1"/>
    <property type="molecule type" value="Genomic_DNA"/>
</dbReference>
<dbReference type="OrthoDB" id="3235220at2"/>
<evidence type="ECO:0000256" key="1">
    <source>
        <dbReference type="SAM" id="MobiDB-lite"/>
    </source>
</evidence>
<sequence>MTAPNPLPSESPKRKKTVLGPGTLVLGSVGTQLDLSCQVTEITIGAEGDSEDPEYTLCGDTVAGERTYTWTMNVTAFQDLEADGVIDFTWKHAGKEMPFKFVPDSAGTAAVTGRVIIDPVQIGGKVRQKNTSEAEWQLAGAPNFNPNATAATVAASPGATG</sequence>
<evidence type="ECO:0000313" key="3">
    <source>
        <dbReference type="Proteomes" id="UP000251047"/>
    </source>
</evidence>
<dbReference type="AlphaFoldDB" id="A0A364VA52"/>
<comment type="caution">
    <text evidence="2">The sequence shown here is derived from an EMBL/GenBank/DDBJ whole genome shotgun (WGS) entry which is preliminary data.</text>
</comment>
<evidence type="ECO:0008006" key="4">
    <source>
        <dbReference type="Google" id="ProtNLM"/>
    </source>
</evidence>
<gene>
    <name evidence="2" type="ORF">CWC39_07960</name>
</gene>
<evidence type="ECO:0000313" key="2">
    <source>
        <dbReference type="EMBL" id="RAV33532.1"/>
    </source>
</evidence>
<feature type="region of interest" description="Disordered" evidence="1">
    <location>
        <begin position="139"/>
        <end position="161"/>
    </location>
</feature>
<protein>
    <recommendedName>
        <fullName evidence="4">Phage tail protein</fullName>
    </recommendedName>
</protein>
<name>A0A364VA52_9CORY</name>
<organism evidence="2 3">
    <name type="scientific">Corynebacterium heidelbergense</name>
    <dbReference type="NCBI Taxonomy" id="2055947"/>
    <lineage>
        <taxon>Bacteria</taxon>
        <taxon>Bacillati</taxon>
        <taxon>Actinomycetota</taxon>
        <taxon>Actinomycetes</taxon>
        <taxon>Mycobacteriales</taxon>
        <taxon>Corynebacteriaceae</taxon>
        <taxon>Corynebacterium</taxon>
    </lineage>
</organism>